<accession>A0A4R2PS94</accession>
<reference evidence="3 4" key="1">
    <citation type="submission" date="2019-03" db="EMBL/GenBank/DDBJ databases">
        <title>Genomic Encyclopedia of Type Strains, Phase IV (KMG-IV): sequencing the most valuable type-strain genomes for metagenomic binning, comparative biology and taxonomic classification.</title>
        <authorList>
            <person name="Goeker M."/>
        </authorList>
    </citation>
    <scope>NUCLEOTIDE SEQUENCE [LARGE SCALE GENOMIC DNA]</scope>
    <source>
        <strain evidence="3 4">DSM 18063</strain>
    </source>
</reference>
<proteinExistence type="predicted"/>
<dbReference type="InterPro" id="IPR008687">
    <property type="entry name" value="MobC"/>
</dbReference>
<dbReference type="Proteomes" id="UP000294835">
    <property type="component" value="Unassembled WGS sequence"/>
</dbReference>
<dbReference type="OrthoDB" id="8548224at2"/>
<dbReference type="Pfam" id="PF05713">
    <property type="entry name" value="MobC"/>
    <property type="match status" value="1"/>
</dbReference>
<comment type="caution">
    <text evidence="3">The sequence shown here is derived from an EMBL/GenBank/DDBJ whole genome shotgun (WGS) entry which is preliminary data.</text>
</comment>
<name>A0A4R2PS94_9RHOB</name>
<dbReference type="AlphaFoldDB" id="A0A4R2PS94"/>
<gene>
    <name evidence="3" type="ORF">EV662_11726</name>
</gene>
<protein>
    <submittedName>
        <fullName evidence="3">Mobilization protein MobC</fullName>
    </submittedName>
</protein>
<sequence>MTDRPFGKREAPFSLRLSFEEKAKLKQQAGGMPLASYIKSLVFAADAPKYRKRRQAAEADEKLLAEVLAALGASRIGNNLNQLAKSANTGTLYFDDETKADIRRACEDVHAMRVLLMRALGLQDSDKPRPPESTSQSFARAATAKTTPPPKSRFTL</sequence>
<feature type="region of interest" description="Disordered" evidence="1">
    <location>
        <begin position="123"/>
        <end position="156"/>
    </location>
</feature>
<dbReference type="EMBL" id="SLXP01000017">
    <property type="protein sequence ID" value="TCP38792.1"/>
    <property type="molecule type" value="Genomic_DNA"/>
</dbReference>
<keyword evidence="4" id="KW-1185">Reference proteome</keyword>
<feature type="compositionally biased region" description="Pro residues" evidence="1">
    <location>
        <begin position="147"/>
        <end position="156"/>
    </location>
</feature>
<evidence type="ECO:0000256" key="1">
    <source>
        <dbReference type="SAM" id="MobiDB-lite"/>
    </source>
</evidence>
<evidence type="ECO:0000313" key="4">
    <source>
        <dbReference type="Proteomes" id="UP000294835"/>
    </source>
</evidence>
<feature type="domain" description="Bacterial mobilisation" evidence="2">
    <location>
        <begin position="74"/>
        <end position="105"/>
    </location>
</feature>
<dbReference type="RefSeq" id="WP_132465658.1">
    <property type="nucleotide sequence ID" value="NZ_SLXP01000017.1"/>
</dbReference>
<evidence type="ECO:0000313" key="3">
    <source>
        <dbReference type="EMBL" id="TCP38792.1"/>
    </source>
</evidence>
<organism evidence="3 4">
    <name type="scientific">Rhodovulum marinum</name>
    <dbReference type="NCBI Taxonomy" id="320662"/>
    <lineage>
        <taxon>Bacteria</taxon>
        <taxon>Pseudomonadati</taxon>
        <taxon>Pseudomonadota</taxon>
        <taxon>Alphaproteobacteria</taxon>
        <taxon>Rhodobacterales</taxon>
        <taxon>Paracoccaceae</taxon>
        <taxon>Rhodovulum</taxon>
    </lineage>
</organism>
<evidence type="ECO:0000259" key="2">
    <source>
        <dbReference type="Pfam" id="PF05713"/>
    </source>
</evidence>